<evidence type="ECO:0000313" key="1">
    <source>
        <dbReference type="EMBL" id="MBB3066477.1"/>
    </source>
</evidence>
<keyword evidence="2" id="KW-1185">Reference proteome</keyword>
<reference evidence="1 2" key="1">
    <citation type="submission" date="2020-08" db="EMBL/GenBank/DDBJ databases">
        <title>Genomic Encyclopedia of Type Strains, Phase III (KMG-III): the genomes of soil and plant-associated and newly described type strains.</title>
        <authorList>
            <person name="Whitman W."/>
        </authorList>
    </citation>
    <scope>NUCLEOTIDE SEQUENCE [LARGE SCALE GENOMIC DNA]</scope>
    <source>
        <strain evidence="1 2">CECT 8803</strain>
    </source>
</reference>
<name>A0A839SUI4_9PROT</name>
<sequence>MTEQQGDPKKLVDIRDKLQGPNPALEAAHEAKGSYVLSDGTKLPFHLWVSDIFPHQQEDDDFHQFACELFCLPKFKYRMGMACHDLPDALRQACDFLESMHRGEAAIFLDEQGRRMEWPRAAGADPRITTKAEDEIYDDGLDPGDEPNRVLVSYDVVARRRIDREVLDCPIKMSRQRFREAPGEYVVKVRCPAVLRHSVSYRRSTEAAALADCHMLVLAWIRSHKLDLEQHNGDPFDLPRPKTFEVDYPNLSTEEGRVAAHARVCDSTNFEMEDRSNFERRYSGRIAEE</sequence>
<gene>
    <name evidence="1" type="ORF">FHR98_002783</name>
</gene>
<comment type="caution">
    <text evidence="1">The sequence shown here is derived from an EMBL/GenBank/DDBJ whole genome shotgun (WGS) entry which is preliminary data.</text>
</comment>
<accession>A0A839SUI4</accession>
<organism evidence="1 2">
    <name type="scientific">Limibacillus halophilus</name>
    <dbReference type="NCBI Taxonomy" id="1579333"/>
    <lineage>
        <taxon>Bacteria</taxon>
        <taxon>Pseudomonadati</taxon>
        <taxon>Pseudomonadota</taxon>
        <taxon>Alphaproteobacteria</taxon>
        <taxon>Rhodospirillales</taxon>
        <taxon>Rhodovibrionaceae</taxon>
        <taxon>Limibacillus</taxon>
    </lineage>
</organism>
<dbReference type="Proteomes" id="UP000581135">
    <property type="component" value="Unassembled WGS sequence"/>
</dbReference>
<proteinExistence type="predicted"/>
<dbReference type="EMBL" id="JACHXA010000008">
    <property type="protein sequence ID" value="MBB3066477.1"/>
    <property type="molecule type" value="Genomic_DNA"/>
</dbReference>
<dbReference type="RefSeq" id="WP_183417287.1">
    <property type="nucleotide sequence ID" value="NZ_JACHXA010000008.1"/>
</dbReference>
<evidence type="ECO:0000313" key="2">
    <source>
        <dbReference type="Proteomes" id="UP000581135"/>
    </source>
</evidence>
<protein>
    <submittedName>
        <fullName evidence="1">Uncharacterized protein</fullName>
    </submittedName>
</protein>
<dbReference type="AlphaFoldDB" id="A0A839SUI4"/>